<dbReference type="GO" id="GO:0005886">
    <property type="term" value="C:plasma membrane"/>
    <property type="evidence" value="ECO:0007669"/>
    <property type="project" value="UniProtKB-SubCell"/>
</dbReference>
<evidence type="ECO:0000259" key="12">
    <source>
        <dbReference type="Pfam" id="PF02366"/>
    </source>
</evidence>
<feature type="transmembrane region" description="Helical" evidence="10">
    <location>
        <begin position="504"/>
        <end position="520"/>
    </location>
</feature>
<comment type="function">
    <text evidence="10">Protein O-mannosyltransferase that catalyzes the transfer of a single mannose residue from a polyprenol phospho-mannosyl lipidic donor to the hydroxyl group of selected serine and threonine residues in acceptor proteins.</text>
</comment>
<evidence type="ECO:0000256" key="1">
    <source>
        <dbReference type="ARBA" id="ARBA00004127"/>
    </source>
</evidence>
<feature type="transmembrane region" description="Helical" evidence="10">
    <location>
        <begin position="225"/>
        <end position="246"/>
    </location>
</feature>
<evidence type="ECO:0000256" key="8">
    <source>
        <dbReference type="ARBA" id="ARBA00023136"/>
    </source>
</evidence>
<protein>
    <recommendedName>
        <fullName evidence="9 10">Polyprenol-phosphate-mannose--protein mannosyltransferase</fullName>
        <ecNumber evidence="10">2.4.1.-</ecNumber>
    </recommendedName>
</protein>
<evidence type="ECO:0000256" key="9">
    <source>
        <dbReference type="ARBA" id="ARBA00093617"/>
    </source>
</evidence>
<sequence>MSGRSIIPGPVLLASGRTPGLGRTTTGTASPALWKGFLTAMLHGTRSTTASLGRNDRLRRFGYTGRPRSDTRDRLVPPFPEPAGGPWERVGLDSAQAHRVAKAMEWLGPLFVALLAGAMRFWRLDRPHELAFDETYYAKDAWSLLRLGYEGTWPDRKVADPQILADPQVITLSDTGSFVAHPPTGKWVIAVGEWMFGLDPFGWRFMTAVLGTLSVLMLCRIGRRLFRSTFLGCLAGALMAVDGLHYVMSRTALLDLVVMFFVLAAFGCLLIDRDRSRARLAAALPLDEDGHAGPDADTGDRAGTGRRPWRLAAGLCLGLAASTKWNGLYFLAFFMVLTLLWDVGARRVAGARRPYRAVLRRDLGRSVLSLAPVAVVTYVATWTGWFLSDGGYGRHWADGRGGVWSWIPAPLRGLWHYESAVYRFNVDLDAFHKYESNPWSWLVLGRPVLFSYQSPEPGEAGCHALTGCSQAVVALGTPMLWWSAVCALVYLLFRWALRRDWRAGAVLCAVGAGYLPWFLYQDRTTFSFYAVVFVPYLCLAVAMTLGALLGPPGAGADRRHRGAVAAGTLVLLIVWNFIYFFPIYTGSTIPYPDWQTRMWLPTWI</sequence>
<dbReference type="InterPro" id="IPR032421">
    <property type="entry name" value="PMT_4TMC"/>
</dbReference>
<proteinExistence type="inferred from homology"/>
<feature type="transmembrane region" description="Helical" evidence="10">
    <location>
        <begin position="366"/>
        <end position="387"/>
    </location>
</feature>
<comment type="caution">
    <text evidence="14">The sequence shown here is derived from an EMBL/GenBank/DDBJ whole genome shotgun (WGS) entry which is preliminary data.</text>
</comment>
<dbReference type="Proteomes" id="UP000629287">
    <property type="component" value="Unassembled WGS sequence"/>
</dbReference>
<evidence type="ECO:0000256" key="11">
    <source>
        <dbReference type="SAM" id="MobiDB-lite"/>
    </source>
</evidence>
<keyword evidence="8 10" id="KW-0472">Membrane</keyword>
<dbReference type="EC" id="2.4.1.-" evidence="10"/>
<evidence type="ECO:0000256" key="2">
    <source>
        <dbReference type="ARBA" id="ARBA00004922"/>
    </source>
</evidence>
<feature type="transmembrane region" description="Helical" evidence="10">
    <location>
        <begin position="201"/>
        <end position="218"/>
    </location>
</feature>
<evidence type="ECO:0000256" key="5">
    <source>
        <dbReference type="ARBA" id="ARBA00022679"/>
    </source>
</evidence>
<dbReference type="OrthoDB" id="9776737at2"/>
<feature type="transmembrane region" description="Helical" evidence="10">
    <location>
        <begin position="252"/>
        <end position="271"/>
    </location>
</feature>
<comment type="pathway">
    <text evidence="2 10">Protein modification; protein glycosylation.</text>
</comment>
<feature type="transmembrane region" description="Helical" evidence="10">
    <location>
        <begin position="562"/>
        <end position="584"/>
    </location>
</feature>
<comment type="similarity">
    <text evidence="3 10">Belongs to the glycosyltransferase 39 family.</text>
</comment>
<dbReference type="AlphaFoldDB" id="A0A8I0NZ56"/>
<feature type="transmembrane region" description="Helical" evidence="10">
    <location>
        <begin position="307"/>
        <end position="322"/>
    </location>
</feature>
<evidence type="ECO:0000256" key="6">
    <source>
        <dbReference type="ARBA" id="ARBA00022692"/>
    </source>
</evidence>
<reference evidence="14 15" key="1">
    <citation type="submission" date="2020-10" db="EMBL/GenBank/DDBJ databases">
        <title>Sequencing the genomes of 1000 actinobacteria strains.</title>
        <authorList>
            <person name="Klenk H.-P."/>
        </authorList>
    </citation>
    <scope>NUCLEOTIDE SEQUENCE [LARGE SCALE GENOMIC DNA]</scope>
    <source>
        <strain evidence="14 15">DSM 41803</strain>
    </source>
</reference>
<keyword evidence="10" id="KW-1003">Cell membrane</keyword>
<evidence type="ECO:0000313" key="15">
    <source>
        <dbReference type="Proteomes" id="UP000629287"/>
    </source>
</evidence>
<evidence type="ECO:0000256" key="7">
    <source>
        <dbReference type="ARBA" id="ARBA00022989"/>
    </source>
</evidence>
<dbReference type="Pfam" id="PF02366">
    <property type="entry name" value="PMT"/>
    <property type="match status" value="1"/>
</dbReference>
<feature type="domain" description="ArnT-like N-terminal" evidence="12">
    <location>
        <begin position="112"/>
        <end position="270"/>
    </location>
</feature>
<keyword evidence="6 10" id="KW-0812">Transmembrane</keyword>
<name>A0A8I0NZ56_9ACTN</name>
<keyword evidence="7 10" id="KW-1133">Transmembrane helix</keyword>
<comment type="subcellular location">
    <subcellularLocation>
        <location evidence="10">Cell membrane</location>
    </subcellularLocation>
    <subcellularLocation>
        <location evidence="1">Endomembrane system</location>
        <topology evidence="1">Multi-pass membrane protein</topology>
    </subcellularLocation>
</comment>
<evidence type="ECO:0000313" key="14">
    <source>
        <dbReference type="EMBL" id="MBE1595210.1"/>
    </source>
</evidence>
<dbReference type="Pfam" id="PF16192">
    <property type="entry name" value="PMT_4TMC"/>
    <property type="match status" value="1"/>
</dbReference>
<keyword evidence="5 10" id="KW-0808">Transferase</keyword>
<feature type="transmembrane region" description="Helical" evidence="10">
    <location>
        <begin position="328"/>
        <end position="345"/>
    </location>
</feature>
<dbReference type="InterPro" id="IPR003342">
    <property type="entry name" value="ArnT-like_N"/>
</dbReference>
<gene>
    <name evidence="14" type="ORF">H4687_001339</name>
</gene>
<organism evidence="14 15">
    <name type="scientific">Streptomyces stelliscabiei</name>
    <dbReference type="NCBI Taxonomy" id="146820"/>
    <lineage>
        <taxon>Bacteria</taxon>
        <taxon>Bacillati</taxon>
        <taxon>Actinomycetota</taxon>
        <taxon>Actinomycetes</taxon>
        <taxon>Kitasatosporales</taxon>
        <taxon>Streptomycetaceae</taxon>
        <taxon>Streptomyces</taxon>
    </lineage>
</organism>
<dbReference type="InterPro" id="IPR027005">
    <property type="entry name" value="PMT-like"/>
</dbReference>
<keyword evidence="4 10" id="KW-0328">Glycosyltransferase</keyword>
<dbReference type="PANTHER" id="PTHR10050:SF46">
    <property type="entry name" value="PROTEIN O-MANNOSYL-TRANSFERASE 2"/>
    <property type="match status" value="1"/>
</dbReference>
<feature type="region of interest" description="Disordered" evidence="11">
    <location>
        <begin position="62"/>
        <end position="82"/>
    </location>
</feature>
<feature type="transmembrane region" description="Helical" evidence="10">
    <location>
        <begin position="526"/>
        <end position="550"/>
    </location>
</feature>
<dbReference type="GO" id="GO:0012505">
    <property type="term" value="C:endomembrane system"/>
    <property type="evidence" value="ECO:0007669"/>
    <property type="project" value="UniProtKB-SubCell"/>
</dbReference>
<feature type="domain" description="Protein O-mannosyl-transferase C-terminal four TM" evidence="13">
    <location>
        <begin position="412"/>
        <end position="603"/>
    </location>
</feature>
<dbReference type="GO" id="GO:0004169">
    <property type="term" value="F:dolichyl-phosphate-mannose-protein mannosyltransferase activity"/>
    <property type="evidence" value="ECO:0007669"/>
    <property type="project" value="UniProtKB-UniRule"/>
</dbReference>
<keyword evidence="15" id="KW-1185">Reference proteome</keyword>
<evidence type="ECO:0000256" key="4">
    <source>
        <dbReference type="ARBA" id="ARBA00022676"/>
    </source>
</evidence>
<feature type="transmembrane region" description="Helical" evidence="10">
    <location>
        <begin position="479"/>
        <end position="497"/>
    </location>
</feature>
<feature type="compositionally biased region" description="Low complexity" evidence="11">
    <location>
        <begin position="16"/>
        <end position="27"/>
    </location>
</feature>
<dbReference type="EMBL" id="JADBGF010000001">
    <property type="protein sequence ID" value="MBE1595210.1"/>
    <property type="molecule type" value="Genomic_DNA"/>
</dbReference>
<dbReference type="PANTHER" id="PTHR10050">
    <property type="entry name" value="DOLICHYL-PHOSPHATE-MANNOSE--PROTEIN MANNOSYLTRANSFERASE"/>
    <property type="match status" value="1"/>
</dbReference>
<accession>A0A8I0NZ56</accession>
<evidence type="ECO:0000259" key="13">
    <source>
        <dbReference type="Pfam" id="PF16192"/>
    </source>
</evidence>
<dbReference type="UniPathway" id="UPA00378"/>
<evidence type="ECO:0000256" key="3">
    <source>
        <dbReference type="ARBA" id="ARBA00007222"/>
    </source>
</evidence>
<feature type="region of interest" description="Disordered" evidence="11">
    <location>
        <begin position="1"/>
        <end position="27"/>
    </location>
</feature>
<evidence type="ECO:0000256" key="10">
    <source>
        <dbReference type="RuleBase" id="RU367007"/>
    </source>
</evidence>